<sequence length="99" mass="10763">MPEEKLRVGCVLSGLIEIGLSPMPEHEHHMQLDPQDLISVSKATITPAQVSLASRLSESGTKVTSVPPPSSHALSSRQLFNMIDAGNLHTRNRKPRSQS</sequence>
<evidence type="ECO:0000256" key="1">
    <source>
        <dbReference type="SAM" id="MobiDB-lite"/>
    </source>
</evidence>
<gene>
    <name evidence="2" type="ORF">SBA1_190090</name>
</gene>
<evidence type="ECO:0000313" key="3">
    <source>
        <dbReference type="Proteomes" id="UP000238701"/>
    </source>
</evidence>
<proteinExistence type="predicted"/>
<accession>A0A2U3KE68</accession>
<feature type="region of interest" description="Disordered" evidence="1">
    <location>
        <begin position="53"/>
        <end position="73"/>
    </location>
</feature>
<dbReference type="EMBL" id="OMOD01000101">
    <property type="protein sequence ID" value="SPF37964.1"/>
    <property type="molecule type" value="Genomic_DNA"/>
</dbReference>
<evidence type="ECO:0000313" key="2">
    <source>
        <dbReference type="EMBL" id="SPF37964.1"/>
    </source>
</evidence>
<protein>
    <submittedName>
        <fullName evidence="2">Uncharacterized protein</fullName>
    </submittedName>
</protein>
<feature type="compositionally biased region" description="Polar residues" evidence="1">
    <location>
        <begin position="53"/>
        <end position="64"/>
    </location>
</feature>
<organism evidence="2 3">
    <name type="scientific">Candidatus Sulfotelmatobacter kueseliae</name>
    <dbReference type="NCBI Taxonomy" id="2042962"/>
    <lineage>
        <taxon>Bacteria</taxon>
        <taxon>Pseudomonadati</taxon>
        <taxon>Acidobacteriota</taxon>
        <taxon>Terriglobia</taxon>
        <taxon>Terriglobales</taxon>
        <taxon>Candidatus Korobacteraceae</taxon>
        <taxon>Candidatus Sulfotelmatobacter</taxon>
    </lineage>
</organism>
<name>A0A2U3KE68_9BACT</name>
<dbReference type="AlphaFoldDB" id="A0A2U3KE68"/>
<dbReference type="Proteomes" id="UP000238701">
    <property type="component" value="Unassembled WGS sequence"/>
</dbReference>
<reference evidence="3" key="1">
    <citation type="submission" date="2018-02" db="EMBL/GenBank/DDBJ databases">
        <authorList>
            <person name="Hausmann B."/>
        </authorList>
    </citation>
    <scope>NUCLEOTIDE SEQUENCE [LARGE SCALE GENOMIC DNA]</scope>
    <source>
        <strain evidence="3">Peat soil MAG SbA1</strain>
    </source>
</reference>